<protein>
    <recommendedName>
        <fullName evidence="4">Sporulation protein YtfJ (Spore_YtfJ)</fullName>
    </recommendedName>
</protein>
<dbReference type="RefSeq" id="WP_188712219.1">
    <property type="nucleotide sequence ID" value="NZ_BMHO01000001.1"/>
</dbReference>
<keyword evidence="1" id="KW-0812">Transmembrane</keyword>
<dbReference type="Proteomes" id="UP000633205">
    <property type="component" value="Unassembled WGS sequence"/>
</dbReference>
<keyword evidence="1" id="KW-1133">Transmembrane helix</keyword>
<keyword evidence="3" id="KW-1185">Reference proteome</keyword>
<dbReference type="AlphaFoldDB" id="A0A917DJ14"/>
<keyword evidence="1" id="KW-0472">Membrane</keyword>
<reference evidence="2" key="2">
    <citation type="submission" date="2020-09" db="EMBL/GenBank/DDBJ databases">
        <authorList>
            <person name="Sun Q."/>
            <person name="Zhou Y."/>
        </authorList>
    </citation>
    <scope>NUCLEOTIDE SEQUENCE</scope>
    <source>
        <strain evidence="2">CGMCC 1.15152</strain>
    </source>
</reference>
<evidence type="ECO:0000313" key="2">
    <source>
        <dbReference type="EMBL" id="GGD40325.1"/>
    </source>
</evidence>
<sequence length="110" mass="11365">MPNIAIELGKLSSNFGVTAAYGEQQDLDGVKVLPVAATWYGFGGASGEDDTNTGGGGGGVAVPVGAYVRRGSEFRFVPNIVTLLAVLTPFVCVAGRALGYVIKCLKKKSR</sequence>
<evidence type="ECO:0000313" key="3">
    <source>
        <dbReference type="Proteomes" id="UP000633205"/>
    </source>
</evidence>
<dbReference type="EMBL" id="BMHO01000001">
    <property type="protein sequence ID" value="GGD40325.1"/>
    <property type="molecule type" value="Genomic_DNA"/>
</dbReference>
<organism evidence="2 3">
    <name type="scientific">Microbacterium faecale</name>
    <dbReference type="NCBI Taxonomy" id="1804630"/>
    <lineage>
        <taxon>Bacteria</taxon>
        <taxon>Bacillati</taxon>
        <taxon>Actinomycetota</taxon>
        <taxon>Actinomycetes</taxon>
        <taxon>Micrococcales</taxon>
        <taxon>Microbacteriaceae</taxon>
        <taxon>Microbacterium</taxon>
    </lineage>
</organism>
<gene>
    <name evidence="2" type="ORF">GCM10010915_21420</name>
</gene>
<proteinExistence type="predicted"/>
<accession>A0A917DJ14</accession>
<name>A0A917DJ14_9MICO</name>
<reference evidence="2" key="1">
    <citation type="journal article" date="2014" name="Int. J. Syst. Evol. Microbiol.">
        <title>Complete genome sequence of Corynebacterium casei LMG S-19264T (=DSM 44701T), isolated from a smear-ripened cheese.</title>
        <authorList>
            <consortium name="US DOE Joint Genome Institute (JGI-PGF)"/>
            <person name="Walter F."/>
            <person name="Albersmeier A."/>
            <person name="Kalinowski J."/>
            <person name="Ruckert C."/>
        </authorList>
    </citation>
    <scope>NUCLEOTIDE SEQUENCE</scope>
    <source>
        <strain evidence="2">CGMCC 1.15152</strain>
    </source>
</reference>
<feature type="transmembrane region" description="Helical" evidence="1">
    <location>
        <begin position="80"/>
        <end position="102"/>
    </location>
</feature>
<evidence type="ECO:0008006" key="4">
    <source>
        <dbReference type="Google" id="ProtNLM"/>
    </source>
</evidence>
<evidence type="ECO:0000256" key="1">
    <source>
        <dbReference type="SAM" id="Phobius"/>
    </source>
</evidence>
<comment type="caution">
    <text evidence="2">The sequence shown here is derived from an EMBL/GenBank/DDBJ whole genome shotgun (WGS) entry which is preliminary data.</text>
</comment>